<dbReference type="GO" id="GO:0016747">
    <property type="term" value="F:acyltransferase activity, transferring groups other than amino-acyl groups"/>
    <property type="evidence" value="ECO:0007669"/>
    <property type="project" value="InterPro"/>
</dbReference>
<dbReference type="RefSeq" id="WP_066048518.1">
    <property type="nucleotide sequence ID" value="NZ_CP014223.1"/>
</dbReference>
<dbReference type="InterPro" id="IPR051531">
    <property type="entry name" value="N-acetyltransferase"/>
</dbReference>
<name>A0A0X1U6M6_ANAPI</name>
<evidence type="ECO:0000313" key="4">
    <source>
        <dbReference type="Proteomes" id="UP000068026"/>
    </source>
</evidence>
<gene>
    <name evidence="2" type="ORF">CPRO_10020</name>
    <name evidence="3" type="ORF">SAMN02745151_02228</name>
</gene>
<dbReference type="Proteomes" id="UP000068026">
    <property type="component" value="Chromosome"/>
</dbReference>
<dbReference type="Proteomes" id="UP000184204">
    <property type="component" value="Unassembled WGS sequence"/>
</dbReference>
<dbReference type="EMBL" id="FQUA01000010">
    <property type="protein sequence ID" value="SHE92161.1"/>
    <property type="molecule type" value="Genomic_DNA"/>
</dbReference>
<dbReference type="Gene3D" id="3.40.630.30">
    <property type="match status" value="1"/>
</dbReference>
<proteinExistence type="predicted"/>
<dbReference type="PANTHER" id="PTHR43792">
    <property type="entry name" value="GNAT FAMILY, PUTATIVE (AFU_ORTHOLOGUE AFUA_3G00765)-RELATED-RELATED"/>
    <property type="match status" value="1"/>
</dbReference>
<feature type="domain" description="N-acetyltransferase" evidence="1">
    <location>
        <begin position="4"/>
        <end position="154"/>
    </location>
</feature>
<dbReference type="PROSITE" id="PS51186">
    <property type="entry name" value="GNAT"/>
    <property type="match status" value="1"/>
</dbReference>
<dbReference type="AlphaFoldDB" id="A0A0X1U6M6"/>
<reference evidence="2 4" key="1">
    <citation type="journal article" date="2016" name="Genome Announc.">
        <title>Complete Genome Sequence of the Amino Acid-Fermenting Clostridium propionicum X2 (DSM 1682).</title>
        <authorList>
            <person name="Poehlein A."/>
            <person name="Schlien K."/>
            <person name="Chowdhury N.P."/>
            <person name="Gottschalk G."/>
            <person name="Buckel W."/>
            <person name="Daniel R."/>
        </authorList>
    </citation>
    <scope>NUCLEOTIDE SEQUENCE [LARGE SCALE GENOMIC DNA]</scope>
    <source>
        <strain evidence="2 4">X2</strain>
    </source>
</reference>
<dbReference type="InterPro" id="IPR016181">
    <property type="entry name" value="Acyl_CoA_acyltransferase"/>
</dbReference>
<dbReference type="OrthoDB" id="9798081at2"/>
<accession>A0A0X1U6M6</accession>
<dbReference type="InterPro" id="IPR000182">
    <property type="entry name" value="GNAT_dom"/>
</dbReference>
<evidence type="ECO:0000313" key="3">
    <source>
        <dbReference type="EMBL" id="SHE92161.1"/>
    </source>
</evidence>
<reference evidence="4" key="2">
    <citation type="submission" date="2016-01" db="EMBL/GenBank/DDBJ databases">
        <authorList>
            <person name="Poehlein A."/>
            <person name="Schlien K."/>
            <person name="Gottschalk G."/>
            <person name="Buckel W."/>
            <person name="Daniel R."/>
        </authorList>
    </citation>
    <scope>NUCLEOTIDE SEQUENCE [LARGE SCALE GENOMIC DNA]</scope>
    <source>
        <strain evidence="4">X2</strain>
    </source>
</reference>
<organism evidence="3 5">
    <name type="scientific">Anaerotignum propionicum DSM 1682</name>
    <dbReference type="NCBI Taxonomy" id="991789"/>
    <lineage>
        <taxon>Bacteria</taxon>
        <taxon>Bacillati</taxon>
        <taxon>Bacillota</taxon>
        <taxon>Clostridia</taxon>
        <taxon>Lachnospirales</taxon>
        <taxon>Anaerotignaceae</taxon>
        <taxon>Anaerotignum</taxon>
    </lineage>
</organism>
<evidence type="ECO:0000313" key="5">
    <source>
        <dbReference type="Proteomes" id="UP000184204"/>
    </source>
</evidence>
<protein>
    <submittedName>
        <fullName evidence="3">Protein N-acetyltransferase, RimJ/RimL family</fullName>
    </submittedName>
</protein>
<dbReference type="EMBL" id="CP014223">
    <property type="protein sequence ID" value="AMJ40597.1"/>
    <property type="molecule type" value="Genomic_DNA"/>
</dbReference>
<evidence type="ECO:0000313" key="2">
    <source>
        <dbReference type="EMBL" id="AMJ40597.1"/>
    </source>
</evidence>
<dbReference type="PANTHER" id="PTHR43792:SF1">
    <property type="entry name" value="N-ACETYLTRANSFERASE DOMAIN-CONTAINING PROTEIN"/>
    <property type="match status" value="1"/>
</dbReference>
<dbReference type="Pfam" id="PF13302">
    <property type="entry name" value="Acetyltransf_3"/>
    <property type="match status" value="1"/>
</dbReference>
<dbReference type="KEGG" id="cpro:CPRO_10020"/>
<sequence length="156" mass="17984">MSELQYKNLDICHAEGLLNIWANADVIKYTNMKLPCTLKDVENRIEIFKPLDVFAVIQKGELIGIIGCPPINKEKLQYGLFYQFCKSAWGQGNATIATKWLIDYMKQKYKNATLFADVVVDNIASEKILQKFGFEKFSEELIERDGIKLKVHNYKL</sequence>
<reference evidence="5" key="4">
    <citation type="submission" date="2016-11" db="EMBL/GenBank/DDBJ databases">
        <authorList>
            <person name="Jaros S."/>
            <person name="Januszkiewicz K."/>
            <person name="Wedrychowicz H."/>
        </authorList>
    </citation>
    <scope>NUCLEOTIDE SEQUENCE [LARGE SCALE GENOMIC DNA]</scope>
    <source>
        <strain evidence="5">DSM 1682</strain>
    </source>
</reference>
<keyword evidence="4" id="KW-1185">Reference proteome</keyword>
<evidence type="ECO:0000259" key="1">
    <source>
        <dbReference type="PROSITE" id="PS51186"/>
    </source>
</evidence>
<dbReference type="SUPFAM" id="SSF55729">
    <property type="entry name" value="Acyl-CoA N-acyltransferases (Nat)"/>
    <property type="match status" value="1"/>
</dbReference>
<reference evidence="3" key="3">
    <citation type="submission" date="2016-11" db="EMBL/GenBank/DDBJ databases">
        <authorList>
            <person name="Varghese N."/>
            <person name="Submissions S."/>
        </authorList>
    </citation>
    <scope>NUCLEOTIDE SEQUENCE</scope>
    <source>
        <strain evidence="3">DSM 1682</strain>
    </source>
</reference>